<accession>A0ABT5L592</accession>
<comment type="caution">
    <text evidence="11">The sequence shown here is derived from an EMBL/GenBank/DDBJ whole genome shotgun (WGS) entry which is preliminary data.</text>
</comment>
<feature type="transmembrane region" description="Helical" evidence="10">
    <location>
        <begin position="63"/>
        <end position="80"/>
    </location>
</feature>
<dbReference type="PANTHER" id="PTHR36122:SF2">
    <property type="entry name" value="NICOTINAMIDE RIBOSIDE TRANSPORTER PNUC"/>
    <property type="match status" value="1"/>
</dbReference>
<comment type="subcellular location">
    <subcellularLocation>
        <location evidence="2">Cell membrane</location>
        <topology evidence="2">Multi-pass membrane protein</topology>
    </subcellularLocation>
</comment>
<organism evidence="11 12">
    <name type="scientific">Alteromonas gilva</name>
    <dbReference type="NCBI Taxonomy" id="2987522"/>
    <lineage>
        <taxon>Bacteria</taxon>
        <taxon>Pseudomonadati</taxon>
        <taxon>Pseudomonadota</taxon>
        <taxon>Gammaproteobacteria</taxon>
        <taxon>Alteromonadales</taxon>
        <taxon>Alteromonadaceae</taxon>
        <taxon>Alteromonas/Salinimonas group</taxon>
        <taxon>Alteromonas</taxon>
    </lineage>
</organism>
<evidence type="ECO:0000256" key="9">
    <source>
        <dbReference type="ARBA" id="ARBA00023136"/>
    </source>
</evidence>
<feature type="transmembrane region" description="Helical" evidence="10">
    <location>
        <begin position="126"/>
        <end position="145"/>
    </location>
</feature>
<keyword evidence="8 10" id="KW-1133">Transmembrane helix</keyword>
<comment type="similarity">
    <text evidence="3">Belongs to the nicotinamide ribonucleoside (NR) uptake permease (TC 4.B.1) family.</text>
</comment>
<evidence type="ECO:0000256" key="6">
    <source>
        <dbReference type="ARBA" id="ARBA00022475"/>
    </source>
</evidence>
<dbReference type="NCBIfam" id="TIGR01528">
    <property type="entry name" value="NMN_trans_PnuC"/>
    <property type="match status" value="1"/>
</dbReference>
<evidence type="ECO:0000256" key="1">
    <source>
        <dbReference type="ARBA" id="ARBA00002672"/>
    </source>
</evidence>
<feature type="transmembrane region" description="Helical" evidence="10">
    <location>
        <begin position="152"/>
        <end position="182"/>
    </location>
</feature>
<dbReference type="EMBL" id="JAQQXP010000001">
    <property type="protein sequence ID" value="MDC8831656.1"/>
    <property type="molecule type" value="Genomic_DNA"/>
</dbReference>
<evidence type="ECO:0000256" key="2">
    <source>
        <dbReference type="ARBA" id="ARBA00004651"/>
    </source>
</evidence>
<gene>
    <name evidence="11" type="primary">pnuC</name>
    <name evidence="11" type="ORF">OIK42_12895</name>
</gene>
<keyword evidence="12" id="KW-1185">Reference proteome</keyword>
<protein>
    <recommendedName>
        <fullName evidence="4">Nicotinamide riboside transporter PnuC</fullName>
    </recommendedName>
</protein>
<evidence type="ECO:0000256" key="10">
    <source>
        <dbReference type="SAM" id="Phobius"/>
    </source>
</evidence>
<feature type="transmembrane region" description="Helical" evidence="10">
    <location>
        <begin position="101"/>
        <end position="120"/>
    </location>
</feature>
<evidence type="ECO:0000256" key="8">
    <source>
        <dbReference type="ARBA" id="ARBA00022989"/>
    </source>
</evidence>
<keyword evidence="5" id="KW-0813">Transport</keyword>
<evidence type="ECO:0000256" key="7">
    <source>
        <dbReference type="ARBA" id="ARBA00022692"/>
    </source>
</evidence>
<feature type="transmembrane region" description="Helical" evidence="10">
    <location>
        <begin position="12"/>
        <end position="33"/>
    </location>
</feature>
<evidence type="ECO:0000313" key="12">
    <source>
        <dbReference type="Proteomes" id="UP001218788"/>
    </source>
</evidence>
<name>A0ABT5L592_9ALTE</name>
<dbReference type="RefSeq" id="WP_273641085.1">
    <property type="nucleotide sequence ID" value="NZ_JAQQXP010000001.1"/>
</dbReference>
<comment type="function">
    <text evidence="1">Required for nicotinamide riboside transport across the inner membrane.</text>
</comment>
<keyword evidence="7 10" id="KW-0812">Transmembrane</keyword>
<dbReference type="Pfam" id="PF04973">
    <property type="entry name" value="NMN_transporter"/>
    <property type="match status" value="1"/>
</dbReference>
<proteinExistence type="inferred from homology"/>
<keyword evidence="6" id="KW-1003">Cell membrane</keyword>
<reference evidence="11 12" key="1">
    <citation type="submission" date="2022-10" db="EMBL/GenBank/DDBJ databases">
        <title>Alteromonas sp. chi3 Genome sequencing.</title>
        <authorList>
            <person name="Park S."/>
        </authorList>
    </citation>
    <scope>NUCLEOTIDE SEQUENCE [LARGE SCALE GENOMIC DNA]</scope>
    <source>
        <strain evidence="12">chi3</strain>
    </source>
</reference>
<dbReference type="PANTHER" id="PTHR36122">
    <property type="entry name" value="NICOTINAMIDE RIBOSIDE TRANSPORTER PNUC"/>
    <property type="match status" value="1"/>
</dbReference>
<feature type="transmembrane region" description="Helical" evidence="10">
    <location>
        <begin position="40"/>
        <end position="57"/>
    </location>
</feature>
<evidence type="ECO:0000256" key="3">
    <source>
        <dbReference type="ARBA" id="ARBA00006669"/>
    </source>
</evidence>
<evidence type="ECO:0000256" key="4">
    <source>
        <dbReference type="ARBA" id="ARBA00017522"/>
    </source>
</evidence>
<evidence type="ECO:0000256" key="5">
    <source>
        <dbReference type="ARBA" id="ARBA00022448"/>
    </source>
</evidence>
<dbReference type="Proteomes" id="UP001218788">
    <property type="component" value="Unassembled WGS sequence"/>
</dbReference>
<sequence>MTEQAVTQFAGQVAGTSLAEWLAVLLAIAYVLLAARQSAWCWMAAFISTAIYTWLFWQVTLPFQSALNIFYMIMAVYGYWQWHHQPGETRQVQSKPLRWHLLMVAALTVVAILLGKLAGTQFSGEYLWLDAAINVFSVATTFMVAHKILQNWIYWFVINSAAVFLYWQSGLVLSACLFLGYVGFSIYGYSQWRVQWSKCYQSNS</sequence>
<evidence type="ECO:0000313" key="11">
    <source>
        <dbReference type="EMBL" id="MDC8831656.1"/>
    </source>
</evidence>
<dbReference type="InterPro" id="IPR006419">
    <property type="entry name" value="NMN_transpt_PnuC"/>
</dbReference>
<keyword evidence="9 10" id="KW-0472">Membrane</keyword>